<evidence type="ECO:0000313" key="1">
    <source>
        <dbReference type="EMBL" id="GFR02493.1"/>
    </source>
</evidence>
<gene>
    <name evidence="1" type="ORF">TNCT_318681</name>
</gene>
<comment type="caution">
    <text evidence="1">The sequence shown here is derived from an EMBL/GenBank/DDBJ whole genome shotgun (WGS) entry which is preliminary data.</text>
</comment>
<accession>A0A8X6GEW2</accession>
<keyword evidence="2" id="KW-1185">Reference proteome</keyword>
<proteinExistence type="predicted"/>
<feature type="non-terminal residue" evidence="1">
    <location>
        <position position="20"/>
    </location>
</feature>
<organism evidence="1 2">
    <name type="scientific">Trichonephila clavata</name>
    <name type="common">Joro spider</name>
    <name type="synonym">Nephila clavata</name>
    <dbReference type="NCBI Taxonomy" id="2740835"/>
    <lineage>
        <taxon>Eukaryota</taxon>
        <taxon>Metazoa</taxon>
        <taxon>Ecdysozoa</taxon>
        <taxon>Arthropoda</taxon>
        <taxon>Chelicerata</taxon>
        <taxon>Arachnida</taxon>
        <taxon>Araneae</taxon>
        <taxon>Araneomorphae</taxon>
        <taxon>Entelegynae</taxon>
        <taxon>Araneoidea</taxon>
        <taxon>Nephilidae</taxon>
        <taxon>Trichonephila</taxon>
    </lineage>
</organism>
<reference evidence="1" key="1">
    <citation type="submission" date="2020-07" db="EMBL/GenBank/DDBJ databases">
        <title>Multicomponent nature underlies the extraordinary mechanical properties of spider dragline silk.</title>
        <authorList>
            <person name="Kono N."/>
            <person name="Nakamura H."/>
            <person name="Mori M."/>
            <person name="Yoshida Y."/>
            <person name="Ohtoshi R."/>
            <person name="Malay A.D."/>
            <person name="Moran D.A.P."/>
            <person name="Tomita M."/>
            <person name="Numata K."/>
            <person name="Arakawa K."/>
        </authorList>
    </citation>
    <scope>NUCLEOTIDE SEQUENCE</scope>
</reference>
<dbReference type="Proteomes" id="UP000887116">
    <property type="component" value="Unassembled WGS sequence"/>
</dbReference>
<name>A0A8X6GEW2_TRICU</name>
<dbReference type="EMBL" id="BMAO01035271">
    <property type="protein sequence ID" value="GFR02493.1"/>
    <property type="molecule type" value="Genomic_DNA"/>
</dbReference>
<sequence length="20" mass="2567">MYEKCSNYFAIKFFSKYRIK</sequence>
<protein>
    <submittedName>
        <fullName evidence="1">Uncharacterized protein</fullName>
    </submittedName>
</protein>
<evidence type="ECO:0000313" key="2">
    <source>
        <dbReference type="Proteomes" id="UP000887116"/>
    </source>
</evidence>
<dbReference type="AlphaFoldDB" id="A0A8X6GEW2"/>